<dbReference type="PANTHER" id="PTHR35337">
    <property type="entry name" value="SLR1478 PROTEIN"/>
    <property type="match status" value="1"/>
</dbReference>
<feature type="transmembrane region" description="Helical" evidence="1">
    <location>
        <begin position="104"/>
        <end position="126"/>
    </location>
</feature>
<dbReference type="EMBL" id="VJOY01000004">
    <property type="protein sequence ID" value="TRX75414.1"/>
    <property type="molecule type" value="Genomic_DNA"/>
</dbReference>
<gene>
    <name evidence="2" type="ORF">FM069_06660</name>
</gene>
<dbReference type="PANTHER" id="PTHR35337:SF1">
    <property type="entry name" value="SLR1478 PROTEIN"/>
    <property type="match status" value="1"/>
</dbReference>
<accession>A0A553H0Y9</accession>
<keyword evidence="1" id="KW-0812">Transmembrane</keyword>
<keyword evidence="1" id="KW-0472">Membrane</keyword>
<dbReference type="OrthoDB" id="9792847at2"/>
<feature type="transmembrane region" description="Helical" evidence="1">
    <location>
        <begin position="271"/>
        <end position="292"/>
    </location>
</feature>
<evidence type="ECO:0000313" key="2">
    <source>
        <dbReference type="EMBL" id="TRX75414.1"/>
    </source>
</evidence>
<feature type="transmembrane region" description="Helical" evidence="1">
    <location>
        <begin position="298"/>
        <end position="317"/>
    </location>
</feature>
<evidence type="ECO:0000256" key="1">
    <source>
        <dbReference type="SAM" id="Phobius"/>
    </source>
</evidence>
<protein>
    <submittedName>
        <fullName evidence="2">Stage II sporulation protein M</fullName>
    </submittedName>
</protein>
<keyword evidence="1" id="KW-1133">Transmembrane helix</keyword>
<reference evidence="2 3" key="1">
    <citation type="submission" date="2019-07" db="EMBL/GenBank/DDBJ databases">
        <title>Pseudomonas mangiferae sp. nov., isolated from bark of mango tree in Thailand.</title>
        <authorList>
            <person name="Srisuk N."/>
            <person name="Anurat P."/>
        </authorList>
    </citation>
    <scope>NUCLEOTIDE SEQUENCE [LARGE SCALE GENOMIC DNA]</scope>
    <source>
        <strain evidence="2 3">DMKU_BBB3-04</strain>
    </source>
</reference>
<comment type="caution">
    <text evidence="2">The sequence shown here is derived from an EMBL/GenBank/DDBJ whole genome shotgun (WGS) entry which is preliminary data.</text>
</comment>
<feature type="transmembrane region" description="Helical" evidence="1">
    <location>
        <begin position="219"/>
        <end position="250"/>
    </location>
</feature>
<evidence type="ECO:0000313" key="3">
    <source>
        <dbReference type="Proteomes" id="UP000315235"/>
    </source>
</evidence>
<name>A0A553H0Y9_9PSED</name>
<dbReference type="InterPro" id="IPR002798">
    <property type="entry name" value="SpoIIM-like"/>
</dbReference>
<keyword evidence="3" id="KW-1185">Reference proteome</keyword>
<dbReference type="Pfam" id="PF01944">
    <property type="entry name" value="SpoIIM"/>
    <property type="match status" value="1"/>
</dbReference>
<dbReference type="AlphaFoldDB" id="A0A553H0Y9"/>
<proteinExistence type="predicted"/>
<dbReference type="Proteomes" id="UP000315235">
    <property type="component" value="Unassembled WGS sequence"/>
</dbReference>
<dbReference type="RefSeq" id="WP_143487506.1">
    <property type="nucleotide sequence ID" value="NZ_VJOY01000004.1"/>
</dbReference>
<sequence>MKQSQFEARHRDAWAAFTVQLEALEKSKADAEASTRFAADYRQLCQQLALAETRGYGSHLVERLQGLAMRAHQQFYRHRSHLAADLLGFLLAGFPRLVREQWRSVALASLLFYGSLLLMGGLVYVFPDLVYSVMDPAQVASMESMYDPDARRIGPLSERGSGDDWMMFGHYIMNNIGIAFQTFAGGLLFGLGSLFFLLFNGITIGAVAGHLSEIGYTETFWSFVIGHGAFELTAITFAGAAGLQLGWALLAPGRLPRAEALRRAASESVKLVAGVIVMLLIAAFIEAYWSSIALSATWLKYLIGGGLWLLVGAYFLLVGRSPHAPD</sequence>
<organism evidence="2 3">
    <name type="scientific">Pseudomonas mangiferae</name>
    <dbReference type="NCBI Taxonomy" id="2593654"/>
    <lineage>
        <taxon>Bacteria</taxon>
        <taxon>Pseudomonadati</taxon>
        <taxon>Pseudomonadota</taxon>
        <taxon>Gammaproteobacteria</taxon>
        <taxon>Pseudomonadales</taxon>
        <taxon>Pseudomonadaceae</taxon>
        <taxon>Pseudomonas</taxon>
    </lineage>
</organism>
<feature type="transmembrane region" description="Helical" evidence="1">
    <location>
        <begin position="176"/>
        <end position="199"/>
    </location>
</feature>